<evidence type="ECO:0000259" key="3">
    <source>
        <dbReference type="Pfam" id="PF21686"/>
    </source>
</evidence>
<dbReference type="PANTHER" id="PTHR42705">
    <property type="entry name" value="BIFUNCTIONAL NON-HOMOLOGOUS END JOINING PROTEIN LIGD"/>
    <property type="match status" value="1"/>
</dbReference>
<dbReference type="PANTHER" id="PTHR42705:SF2">
    <property type="entry name" value="BIFUNCTIONAL NON-HOMOLOGOUS END JOINING PROTEIN LIGD"/>
    <property type="match status" value="1"/>
</dbReference>
<proteinExistence type="predicted"/>
<protein>
    <submittedName>
        <fullName evidence="4">DNA ligase D</fullName>
    </submittedName>
</protein>
<keyword evidence="4" id="KW-0436">Ligase</keyword>
<feature type="region of interest" description="Disordered" evidence="1">
    <location>
        <begin position="1"/>
        <end position="29"/>
    </location>
</feature>
<dbReference type="InterPro" id="IPR033649">
    <property type="entry name" value="MtLigD_Pol-like"/>
</dbReference>
<sequence>MADLGEYRRKRDARRTPEPVPAEGPLPVGDDDVFVVQEHHATRLHYDVRFERDGVLVSWAVPKGLVMSPGAVRLAVHTEDHPMEYAAFEGDIPKKEYGGGHVSIWDRGTYETHKWTDYEIDVTFHGERLDGRYVFIQKEDKDWLVRKRGKRVNTSTMVEVEVEGRRLKLTNLEKVLYPDGFTKAHVIDYYRQVAPFLLDHLAERPVTLKRFPDGVDAESFFEKNVSRHAPEWLRTMTLPTPGSSRGAETLDFAMIDDLPGLVWAANLAALELHIPQWTVGPRGGVREPDLLVFDLDPGPGTTLLECARAALDIREILAEDGLTGFPKTSGAKGMQLYVPVRVTVAERTSEYAREVAQRLASEHSDRYVAVMAKARRAERVFVDWSQNNTAKTTIAPYSLRARDLPTVSTPVTWREVERCRKPDDLVFTAPDVLKRLDRHGDLLAELHKEPGRLPTRR</sequence>
<dbReference type="GO" id="GO:0016874">
    <property type="term" value="F:ligase activity"/>
    <property type="evidence" value="ECO:0007669"/>
    <property type="project" value="UniProtKB-KW"/>
</dbReference>
<dbReference type="InterPro" id="IPR014144">
    <property type="entry name" value="LigD_PE_domain"/>
</dbReference>
<dbReference type="InterPro" id="IPR014145">
    <property type="entry name" value="LigD_pol_dom"/>
</dbReference>
<dbReference type="NCBIfam" id="TIGR02777">
    <property type="entry name" value="LigD_PE_dom"/>
    <property type="match status" value="1"/>
</dbReference>
<dbReference type="Pfam" id="PF21686">
    <property type="entry name" value="LigD_Prim-Pol"/>
    <property type="match status" value="1"/>
</dbReference>
<accession>A0A3E0I5Z0</accession>
<feature type="domain" description="DNA ligase D polymerase" evidence="3">
    <location>
        <begin position="182"/>
        <end position="442"/>
    </location>
</feature>
<keyword evidence="5" id="KW-1185">Reference proteome</keyword>
<name>A0A3E0I5Z0_9PSEU</name>
<feature type="domain" description="DNA ligase D 3'-phosphoesterase" evidence="2">
    <location>
        <begin position="37"/>
        <end position="136"/>
    </location>
</feature>
<dbReference type="Gene3D" id="3.90.920.10">
    <property type="entry name" value="DNA primase, PRIM domain"/>
    <property type="match status" value="1"/>
</dbReference>
<dbReference type="Pfam" id="PF13298">
    <property type="entry name" value="LigD_N"/>
    <property type="match status" value="1"/>
</dbReference>
<dbReference type="OrthoDB" id="9802472at2"/>
<dbReference type="EMBL" id="QUNO01000002">
    <property type="protein sequence ID" value="REH54020.1"/>
    <property type="molecule type" value="Genomic_DNA"/>
</dbReference>
<comment type="caution">
    <text evidence="4">The sequence shown here is derived from an EMBL/GenBank/DDBJ whole genome shotgun (WGS) entry which is preliminary data.</text>
</comment>
<feature type="compositionally biased region" description="Basic and acidic residues" evidence="1">
    <location>
        <begin position="1"/>
        <end position="17"/>
    </location>
</feature>
<dbReference type="NCBIfam" id="TIGR02778">
    <property type="entry name" value="ligD_pol"/>
    <property type="match status" value="1"/>
</dbReference>
<dbReference type="Proteomes" id="UP000256269">
    <property type="component" value="Unassembled WGS sequence"/>
</dbReference>
<dbReference type="InterPro" id="IPR052171">
    <property type="entry name" value="NHEJ_LigD"/>
</dbReference>
<gene>
    <name evidence="4" type="ORF">BCF44_102252</name>
</gene>
<organism evidence="4 5">
    <name type="scientific">Kutzneria buriramensis</name>
    <dbReference type="NCBI Taxonomy" id="1045776"/>
    <lineage>
        <taxon>Bacteria</taxon>
        <taxon>Bacillati</taxon>
        <taxon>Actinomycetota</taxon>
        <taxon>Actinomycetes</taxon>
        <taxon>Pseudonocardiales</taxon>
        <taxon>Pseudonocardiaceae</taxon>
        <taxon>Kutzneria</taxon>
    </lineage>
</organism>
<evidence type="ECO:0000256" key="1">
    <source>
        <dbReference type="SAM" id="MobiDB-lite"/>
    </source>
</evidence>
<evidence type="ECO:0000313" key="5">
    <source>
        <dbReference type="Proteomes" id="UP000256269"/>
    </source>
</evidence>
<dbReference type="CDD" id="cd04863">
    <property type="entry name" value="MtLigD_Pol_like"/>
    <property type="match status" value="1"/>
</dbReference>
<reference evidence="4 5" key="1">
    <citation type="submission" date="2018-08" db="EMBL/GenBank/DDBJ databases">
        <title>Genomic Encyclopedia of Archaeal and Bacterial Type Strains, Phase II (KMG-II): from individual species to whole genera.</title>
        <authorList>
            <person name="Goeker M."/>
        </authorList>
    </citation>
    <scope>NUCLEOTIDE SEQUENCE [LARGE SCALE GENOMIC DNA]</scope>
    <source>
        <strain evidence="4 5">DSM 45791</strain>
    </source>
</reference>
<dbReference type="AlphaFoldDB" id="A0A3E0I5Z0"/>
<evidence type="ECO:0000313" key="4">
    <source>
        <dbReference type="EMBL" id="REH54020.1"/>
    </source>
</evidence>
<evidence type="ECO:0000259" key="2">
    <source>
        <dbReference type="Pfam" id="PF13298"/>
    </source>
</evidence>